<protein>
    <submittedName>
        <fullName evidence="2">Putative conserved secreted protein</fullName>
    </submittedName>
</protein>
<dbReference type="AlphaFoldDB" id="A0A1Q3FY19"/>
<name>A0A1Q3FY19_CULTA</name>
<accession>A0A1Q3FY19</accession>
<keyword evidence="1" id="KW-0732">Signal</keyword>
<feature type="chain" id="PRO_5012908018" evidence="1">
    <location>
        <begin position="27"/>
        <end position="108"/>
    </location>
</feature>
<feature type="signal peptide" evidence="1">
    <location>
        <begin position="1"/>
        <end position="26"/>
    </location>
</feature>
<dbReference type="EMBL" id="GFDL01002591">
    <property type="protein sequence ID" value="JAV32454.1"/>
    <property type="molecule type" value="Transcribed_RNA"/>
</dbReference>
<proteinExistence type="predicted"/>
<reference evidence="2" key="1">
    <citation type="submission" date="2017-01" db="EMBL/GenBank/DDBJ databases">
        <title>A deep insight into the sialotranscriptome of adult male and female Cluex tarsalis mosquitoes.</title>
        <authorList>
            <person name="Ribeiro J.M."/>
            <person name="Moreira F."/>
            <person name="Bernard K.A."/>
            <person name="Calvo E."/>
        </authorList>
    </citation>
    <scope>NUCLEOTIDE SEQUENCE</scope>
    <source>
        <strain evidence="2">Kern County</strain>
        <tissue evidence="2">Salivary glands</tissue>
    </source>
</reference>
<sequence length="108" mass="12094">MARLVQLCSAALIAVLLLSNIQISEQANIFLKDFSRVARSATENKTEICSSNTVCGWAIYKPFTRQIESFVKNPCECPENTQCVRTSEDLSISAYEYKCNRINAPPVQ</sequence>
<evidence type="ECO:0000256" key="1">
    <source>
        <dbReference type="SAM" id="SignalP"/>
    </source>
</evidence>
<organism evidence="2">
    <name type="scientific">Culex tarsalis</name>
    <name type="common">Encephalitis mosquito</name>
    <dbReference type="NCBI Taxonomy" id="7177"/>
    <lineage>
        <taxon>Eukaryota</taxon>
        <taxon>Metazoa</taxon>
        <taxon>Ecdysozoa</taxon>
        <taxon>Arthropoda</taxon>
        <taxon>Hexapoda</taxon>
        <taxon>Insecta</taxon>
        <taxon>Pterygota</taxon>
        <taxon>Neoptera</taxon>
        <taxon>Endopterygota</taxon>
        <taxon>Diptera</taxon>
        <taxon>Nematocera</taxon>
        <taxon>Culicoidea</taxon>
        <taxon>Culicidae</taxon>
        <taxon>Culicinae</taxon>
        <taxon>Culicini</taxon>
        <taxon>Culex</taxon>
        <taxon>Culex</taxon>
    </lineage>
</organism>
<evidence type="ECO:0000313" key="2">
    <source>
        <dbReference type="EMBL" id="JAV32454.1"/>
    </source>
</evidence>